<reference evidence="3 4" key="1">
    <citation type="journal article" date="2018" name="Gigascience">
        <title>Genomes of trombidid mites reveal novel predicted allergens and laterally-transferred genes associated with secondary metabolism.</title>
        <authorList>
            <person name="Dong X."/>
            <person name="Chaisiri K."/>
            <person name="Xia D."/>
            <person name="Armstrong S.D."/>
            <person name="Fang Y."/>
            <person name="Donnelly M.J."/>
            <person name="Kadowaki T."/>
            <person name="McGarry J.W."/>
            <person name="Darby A.C."/>
            <person name="Makepeace B.L."/>
        </authorList>
    </citation>
    <scope>NUCLEOTIDE SEQUENCE [LARGE SCALE GENOMIC DNA]</scope>
    <source>
        <strain evidence="3">UoL-UT</strain>
    </source>
</reference>
<dbReference type="VEuPathDB" id="VectorBase:LDEU001942"/>
<evidence type="ECO:0000256" key="2">
    <source>
        <dbReference type="SAM" id="Coils"/>
    </source>
</evidence>
<comment type="caution">
    <text evidence="3">The sequence shown here is derived from an EMBL/GenBank/DDBJ whole genome shotgun (WGS) entry which is preliminary data.</text>
</comment>
<evidence type="ECO:0000313" key="3">
    <source>
        <dbReference type="EMBL" id="RWS30098.1"/>
    </source>
</evidence>
<dbReference type="AlphaFoldDB" id="A0A443SRE5"/>
<sequence length="595" mass="69661">MTEKSGDRAQLEDYIYELETRKTADKNESDDSNHLSDTTDIASQLANKEKDLILAAELGKALLERNELLTRANERITEEYSHKLEILEQEKYALRRKLDCANAEFESRTAEMQSDLYSLRKELEEKHVVLRQTEKDKTDLIRELMEQNHRLTSELKQASESENQLSEQLQSVRAQFNVRRTNLNDHVAQLEALREEINILLKRKSDLEKRISILREEREHLSFSLEESSDRIVELEKQNQEQESYIRTLSEDLDECRHTNTQLQRRLDERYNSKKGSTISLTERRVKTALINEIEMCSSSSSAEDEMRSLNCHTLNAGQLDEIECDLFALNEDDCGEKFRKQLLEIYQQLRRVYQDIQRRKDNNGSFNSTQDSGVPATPEEVHTNQINFAFISAFIKEIETQLNYAFAELIEGPCDACKSLLEERTELQRLRKETVEKSDELKKLSEQNIELSTRVTLLETELKAVKEERDNLKECIESDATPKDEIVKRAWELRDQAVARKNTVEIELAKTRIECMHVNSQLMEAIQQKIELSQQLEQWQVDMQSLLDEQLKKKLTSHEQDEKSRTNRLHQNYANVNVTAQLNNKSKFLKLWRT</sequence>
<evidence type="ECO:0000313" key="4">
    <source>
        <dbReference type="Proteomes" id="UP000288716"/>
    </source>
</evidence>
<keyword evidence="1 2" id="KW-0175">Coiled coil</keyword>
<dbReference type="STRING" id="299467.A0A443SRE5"/>
<feature type="coiled-coil region" evidence="2">
    <location>
        <begin position="418"/>
        <end position="476"/>
    </location>
</feature>
<dbReference type="PANTHER" id="PTHR32123">
    <property type="entry name" value="BICD FAMILY-LIKE CARGO ADAPTER"/>
    <property type="match status" value="1"/>
</dbReference>
<dbReference type="InterPro" id="IPR051149">
    <property type="entry name" value="Spindly/BICDR_Dynein_Adapter"/>
</dbReference>
<proteinExistence type="predicted"/>
<dbReference type="Gene3D" id="1.10.287.1490">
    <property type="match status" value="1"/>
</dbReference>
<dbReference type="PANTHER" id="PTHR32123:SF13">
    <property type="entry name" value="BICAUDAL D-RELATED PROTEIN HOMOLOG"/>
    <property type="match status" value="1"/>
</dbReference>
<name>A0A443SRE5_9ACAR</name>
<gene>
    <name evidence="3" type="ORF">B4U80_01987</name>
</gene>
<feature type="coiled-coil region" evidence="2">
    <location>
        <begin position="130"/>
        <end position="266"/>
    </location>
</feature>
<keyword evidence="4" id="KW-1185">Reference proteome</keyword>
<dbReference type="EMBL" id="NCKV01000644">
    <property type="protein sequence ID" value="RWS30098.1"/>
    <property type="molecule type" value="Genomic_DNA"/>
</dbReference>
<organism evidence="3 4">
    <name type="scientific">Leptotrombidium deliense</name>
    <dbReference type="NCBI Taxonomy" id="299467"/>
    <lineage>
        <taxon>Eukaryota</taxon>
        <taxon>Metazoa</taxon>
        <taxon>Ecdysozoa</taxon>
        <taxon>Arthropoda</taxon>
        <taxon>Chelicerata</taxon>
        <taxon>Arachnida</taxon>
        <taxon>Acari</taxon>
        <taxon>Acariformes</taxon>
        <taxon>Trombidiformes</taxon>
        <taxon>Prostigmata</taxon>
        <taxon>Anystina</taxon>
        <taxon>Parasitengona</taxon>
        <taxon>Trombiculoidea</taxon>
        <taxon>Trombiculidae</taxon>
        <taxon>Leptotrombidium</taxon>
    </lineage>
</organism>
<accession>A0A443SRE5</accession>
<feature type="coiled-coil region" evidence="2">
    <location>
        <begin position="523"/>
        <end position="550"/>
    </location>
</feature>
<dbReference type="Proteomes" id="UP000288716">
    <property type="component" value="Unassembled WGS sequence"/>
</dbReference>
<evidence type="ECO:0000256" key="1">
    <source>
        <dbReference type="ARBA" id="ARBA00023054"/>
    </source>
</evidence>
<feature type="coiled-coil region" evidence="2">
    <location>
        <begin position="77"/>
        <end position="104"/>
    </location>
</feature>
<dbReference type="OrthoDB" id="9451547at2759"/>
<protein>
    <submittedName>
        <fullName evidence="3">Bicaudal D-related protein-like protein</fullName>
    </submittedName>
</protein>